<reference evidence="1" key="2">
    <citation type="submission" date="2013-06" db="EMBL/GenBank/DDBJ databases">
        <authorList>
            <person name="Chen H.J."/>
            <person name="Teng L.J."/>
        </authorList>
    </citation>
    <scope>NUCLEOTIDE SEQUENCE</scope>
    <source>
        <strain evidence="1">NTUH-3692</strain>
    </source>
</reference>
<sequence length="118" mass="13647">MNNLKDKVLEFIRENGSTYIYELKPLFDEADIPFEGDRSLTFDGDKNRVFFYHCTTESGSVIQELYQENKISIIHNPRYIERCLLDGKVPPLPLAITEDVDKPSWIPVVLRIKDKGAN</sequence>
<evidence type="ECO:0008006" key="2">
    <source>
        <dbReference type="Google" id="ProtNLM"/>
    </source>
</evidence>
<organism evidence="1">
    <name type="scientific">Staphylococcus epidermidis</name>
    <dbReference type="NCBI Taxonomy" id="1282"/>
    <lineage>
        <taxon>Bacteria</taxon>
        <taxon>Bacillati</taxon>
        <taxon>Bacillota</taxon>
        <taxon>Bacilli</taxon>
        <taxon>Bacillales</taxon>
        <taxon>Staphylococcaceae</taxon>
        <taxon>Staphylococcus</taxon>
    </lineage>
</organism>
<reference evidence="1" key="1">
    <citation type="journal article" date="2013" name="Antimicrob. Agents Chemother.">
        <title>New Structure of Phage-related Islands Carrying fusB and a Virulence Gene in Fusidic Acid-Resistant Staphylococcus epidermidis.</title>
        <authorList>
            <person name="Chen H.-J."/>
            <person name="Chang Y.-C."/>
            <person name="Tsai J.-C."/>
            <person name="Hung W.-C."/>
            <person name="Lin Y.-T."/>
            <person name="You S.-J."/>
            <person name="Tseng S.-P."/>
            <person name="Tenga L.-J."/>
        </authorList>
    </citation>
    <scope>NUCLEOTIDE SEQUENCE</scope>
    <source>
        <strain evidence="1">NTUH-3692</strain>
    </source>
</reference>
<protein>
    <recommendedName>
        <fullName evidence="2">Pathogenicity island protein</fullName>
    </recommendedName>
</protein>
<dbReference type="RefSeq" id="WP_060554420.1">
    <property type="nucleotide sequence ID" value="NZ_CAXOIM010000020.1"/>
</dbReference>
<dbReference type="EMBL" id="AB828059">
    <property type="protein sequence ID" value="BAO09107.1"/>
    <property type="molecule type" value="Genomic_DNA"/>
</dbReference>
<dbReference type="AlphaFoldDB" id="V5XVL1"/>
<accession>V5XVL1</accession>
<proteinExistence type="predicted"/>
<evidence type="ECO:0000313" key="1">
    <source>
        <dbReference type="EMBL" id="BAO09107.1"/>
    </source>
</evidence>
<name>V5XVL1_STAEP</name>